<evidence type="ECO:0000256" key="7">
    <source>
        <dbReference type="SAM" id="Coils"/>
    </source>
</evidence>
<dbReference type="Gene3D" id="3.30.1370.10">
    <property type="entry name" value="K Homology domain, type 1"/>
    <property type="match status" value="1"/>
</dbReference>
<dbReference type="InterPro" id="IPR006675">
    <property type="entry name" value="HDIG_dom"/>
</dbReference>
<protein>
    <recommendedName>
        <fullName evidence="5 6">Ribonuclease Y</fullName>
        <shortName evidence="5">RNase Y</shortName>
        <ecNumber evidence="5 6">3.1.-.-</ecNumber>
    </recommendedName>
</protein>
<proteinExistence type="inferred from homology"/>
<keyword evidence="2 5" id="KW-0255">Endonuclease</keyword>
<dbReference type="InterPro" id="IPR022711">
    <property type="entry name" value="RNase_Y_N"/>
</dbReference>
<dbReference type="GO" id="GO:0004521">
    <property type="term" value="F:RNA endonuclease activity"/>
    <property type="evidence" value="ECO:0007669"/>
    <property type="project" value="UniProtKB-UniRule"/>
</dbReference>
<dbReference type="GO" id="GO:0016787">
    <property type="term" value="F:hydrolase activity"/>
    <property type="evidence" value="ECO:0007669"/>
    <property type="project" value="UniProtKB-KW"/>
</dbReference>
<dbReference type="SUPFAM" id="SSF109604">
    <property type="entry name" value="HD-domain/PDEase-like"/>
    <property type="match status" value="1"/>
</dbReference>
<evidence type="ECO:0000313" key="9">
    <source>
        <dbReference type="EMBL" id="PJC28236.1"/>
    </source>
</evidence>
<keyword evidence="4 5" id="KW-0694">RNA-binding</keyword>
<dbReference type="Pfam" id="PF00013">
    <property type="entry name" value="KH_1"/>
    <property type="match status" value="1"/>
</dbReference>
<dbReference type="NCBIfam" id="TIGR03319">
    <property type="entry name" value="RNase_Y"/>
    <property type="match status" value="1"/>
</dbReference>
<dbReference type="PROSITE" id="PS50084">
    <property type="entry name" value="KH_TYPE_1"/>
    <property type="match status" value="1"/>
</dbReference>
<evidence type="ECO:0000256" key="3">
    <source>
        <dbReference type="ARBA" id="ARBA00022801"/>
    </source>
</evidence>
<accession>A0A2M8ET43</accession>
<dbReference type="CDD" id="cd22431">
    <property type="entry name" value="KH-I_RNaseY"/>
    <property type="match status" value="1"/>
</dbReference>
<evidence type="ECO:0000256" key="1">
    <source>
        <dbReference type="ARBA" id="ARBA00022722"/>
    </source>
</evidence>
<dbReference type="PROSITE" id="PS51831">
    <property type="entry name" value="HD"/>
    <property type="match status" value="1"/>
</dbReference>
<sequence length="437" mass="50170">MGIFDSLLPKDAQKLAAKIAELERKEGALGEREKLLKGRQEELARTRVEIEEVRKKEINKLEKIAKLTREEAQKLLLEATEKKLAEDLARKIKETEEEIKTHADEKAKAILVDAIQHGVTDWVAEYTVSTVHLPDEEMKGRIIGREGRNIRTFERATGVEIELDETNDVHLSSFDAIRREIAKRALEKLIRDRRIQPARIEEIVEKTRQEIDKILFEEGEKLCHVLEVYRLHPDLVKLLGRYKFRYSYGQNMIVHTLEETKIGVQLAWELGANVNIVRLGCLLHDIGKVVTEEEGTHVQLGVELAKKYRLPEEVIACISEHHEDVPFSLVESRIVWIADAASGSRPGARYEPHEEYVKRMEQIEKIVKGFKEVQEAFAYQAGRYVMVMVKPEEVPDDQLTVLLSRITQKLEEEASYAGQIKVSCIRETQATQVTKAK</sequence>
<gene>
    <name evidence="5 9" type="primary">rny</name>
    <name evidence="9" type="ORF">CO054_01185</name>
</gene>
<keyword evidence="3 5" id="KW-0378">Hydrolase</keyword>
<evidence type="ECO:0000256" key="6">
    <source>
        <dbReference type="NCBIfam" id="TIGR03319"/>
    </source>
</evidence>
<dbReference type="Pfam" id="PF01966">
    <property type="entry name" value="HD"/>
    <property type="match status" value="1"/>
</dbReference>
<dbReference type="InterPro" id="IPR017705">
    <property type="entry name" value="Ribonuclease_Y"/>
</dbReference>
<dbReference type="InterPro" id="IPR003607">
    <property type="entry name" value="HD/PDEase_dom"/>
</dbReference>
<dbReference type="InterPro" id="IPR004087">
    <property type="entry name" value="KH_dom"/>
</dbReference>
<keyword evidence="7" id="KW-0175">Coiled coil</keyword>
<dbReference type="GO" id="GO:0006402">
    <property type="term" value="P:mRNA catabolic process"/>
    <property type="evidence" value="ECO:0007669"/>
    <property type="project" value="UniProtKB-UniRule"/>
</dbReference>
<dbReference type="Gene3D" id="1.10.3210.10">
    <property type="entry name" value="Hypothetical protein af1432"/>
    <property type="match status" value="1"/>
</dbReference>
<comment type="caution">
    <text evidence="9">The sequence shown here is derived from an EMBL/GenBank/DDBJ whole genome shotgun (WGS) entry which is preliminary data.</text>
</comment>
<dbReference type="SUPFAM" id="SSF54791">
    <property type="entry name" value="Eukaryotic type KH-domain (KH-domain type I)"/>
    <property type="match status" value="1"/>
</dbReference>
<organism evidence="9 10">
    <name type="scientific">Candidatus Shapirobacteria bacterium CG_4_9_14_0_2_um_filter_39_11</name>
    <dbReference type="NCBI Taxonomy" id="1974478"/>
    <lineage>
        <taxon>Bacteria</taxon>
        <taxon>Candidatus Shapironibacteriota</taxon>
    </lineage>
</organism>
<evidence type="ECO:0000313" key="10">
    <source>
        <dbReference type="Proteomes" id="UP000229816"/>
    </source>
</evidence>
<dbReference type="EC" id="3.1.-.-" evidence="5 6"/>
<comment type="similarity">
    <text evidence="5">Belongs to the RNase Y family.</text>
</comment>
<reference evidence="10" key="1">
    <citation type="submission" date="2017-09" db="EMBL/GenBank/DDBJ databases">
        <title>Depth-based differentiation of microbial function through sediment-hosted aquifers and enrichment of novel symbionts in the deep terrestrial subsurface.</title>
        <authorList>
            <person name="Probst A.J."/>
            <person name="Ladd B."/>
            <person name="Jarett J.K."/>
            <person name="Geller-Mcgrath D.E."/>
            <person name="Sieber C.M.K."/>
            <person name="Emerson J.B."/>
            <person name="Anantharaman K."/>
            <person name="Thomas B.C."/>
            <person name="Malmstrom R."/>
            <person name="Stieglmeier M."/>
            <person name="Klingl A."/>
            <person name="Woyke T."/>
            <person name="Ryan C.M."/>
            <person name="Banfield J.F."/>
        </authorList>
    </citation>
    <scope>NUCLEOTIDE SEQUENCE [LARGE SCALE GENOMIC DNA]</scope>
</reference>
<dbReference type="EMBL" id="PFSF01000025">
    <property type="protein sequence ID" value="PJC28236.1"/>
    <property type="molecule type" value="Genomic_DNA"/>
</dbReference>
<dbReference type="SMART" id="SM00322">
    <property type="entry name" value="KH"/>
    <property type="match status" value="1"/>
</dbReference>
<feature type="domain" description="HD" evidence="8">
    <location>
        <begin position="252"/>
        <end position="344"/>
    </location>
</feature>
<feature type="coiled-coil region" evidence="7">
    <location>
        <begin position="12"/>
        <end position="105"/>
    </location>
</feature>
<dbReference type="Proteomes" id="UP000229816">
    <property type="component" value="Unassembled WGS sequence"/>
</dbReference>
<dbReference type="InterPro" id="IPR006674">
    <property type="entry name" value="HD_domain"/>
</dbReference>
<dbReference type="PANTHER" id="PTHR12826:SF15">
    <property type="entry name" value="RIBONUCLEASE Y"/>
    <property type="match status" value="1"/>
</dbReference>
<dbReference type="HAMAP" id="MF_00335">
    <property type="entry name" value="RNase_Y"/>
    <property type="match status" value="1"/>
</dbReference>
<dbReference type="NCBIfam" id="TIGR00277">
    <property type="entry name" value="HDIG"/>
    <property type="match status" value="1"/>
</dbReference>
<name>A0A2M8ET43_9BACT</name>
<comment type="function">
    <text evidence="5">Endoribonuclease that initiates mRNA decay.</text>
</comment>
<dbReference type="SMART" id="SM00471">
    <property type="entry name" value="HDc"/>
    <property type="match status" value="1"/>
</dbReference>
<dbReference type="AlphaFoldDB" id="A0A2M8ET43"/>
<evidence type="ECO:0000259" key="8">
    <source>
        <dbReference type="PROSITE" id="PS51831"/>
    </source>
</evidence>
<evidence type="ECO:0000256" key="5">
    <source>
        <dbReference type="HAMAP-Rule" id="MF_00335"/>
    </source>
</evidence>
<dbReference type="InterPro" id="IPR004088">
    <property type="entry name" value="KH_dom_type_1"/>
</dbReference>
<keyword evidence="1 5" id="KW-0540">Nuclease</keyword>
<evidence type="ECO:0000256" key="2">
    <source>
        <dbReference type="ARBA" id="ARBA00022759"/>
    </source>
</evidence>
<dbReference type="GO" id="GO:0005886">
    <property type="term" value="C:plasma membrane"/>
    <property type="evidence" value="ECO:0007669"/>
    <property type="project" value="UniProtKB-UniRule"/>
</dbReference>
<dbReference type="Pfam" id="PF12072">
    <property type="entry name" value="RNase_Y_N"/>
    <property type="match status" value="1"/>
</dbReference>
<dbReference type="GO" id="GO:0003723">
    <property type="term" value="F:RNA binding"/>
    <property type="evidence" value="ECO:0007669"/>
    <property type="project" value="UniProtKB-UniRule"/>
</dbReference>
<dbReference type="PANTHER" id="PTHR12826">
    <property type="entry name" value="RIBONUCLEASE Y"/>
    <property type="match status" value="1"/>
</dbReference>
<dbReference type="InterPro" id="IPR036612">
    <property type="entry name" value="KH_dom_type_1_sf"/>
</dbReference>
<evidence type="ECO:0000256" key="4">
    <source>
        <dbReference type="ARBA" id="ARBA00022884"/>
    </source>
</evidence>